<dbReference type="PROSITE" id="PS00411">
    <property type="entry name" value="KINESIN_MOTOR_1"/>
    <property type="match status" value="1"/>
</dbReference>
<organism evidence="8 9">
    <name type="scientific">Corvus moneduloides</name>
    <name type="common">New Caledonian crow</name>
    <dbReference type="NCBI Taxonomy" id="1196302"/>
    <lineage>
        <taxon>Eukaryota</taxon>
        <taxon>Metazoa</taxon>
        <taxon>Chordata</taxon>
        <taxon>Craniata</taxon>
        <taxon>Vertebrata</taxon>
        <taxon>Euteleostomi</taxon>
        <taxon>Archelosauria</taxon>
        <taxon>Archosauria</taxon>
        <taxon>Dinosauria</taxon>
        <taxon>Saurischia</taxon>
        <taxon>Theropoda</taxon>
        <taxon>Coelurosauria</taxon>
        <taxon>Aves</taxon>
        <taxon>Neognathae</taxon>
        <taxon>Neoaves</taxon>
        <taxon>Telluraves</taxon>
        <taxon>Australaves</taxon>
        <taxon>Passeriformes</taxon>
        <taxon>Corvoidea</taxon>
        <taxon>Corvidae</taxon>
        <taxon>Corvus</taxon>
    </lineage>
</organism>
<evidence type="ECO:0000256" key="7">
    <source>
        <dbReference type="SAM" id="MobiDB-lite"/>
    </source>
</evidence>
<comment type="subcellular location">
    <subcellularLocation>
        <location evidence="1">Cytoplasm</location>
        <location evidence="1">Cytoskeleton</location>
    </subcellularLocation>
</comment>
<accession>A0A8C3DG22</accession>
<dbReference type="InterPro" id="IPR001752">
    <property type="entry name" value="Kinesin_motor_dom"/>
</dbReference>
<accession>A0A8U7NM06</accession>
<feature type="region of interest" description="Disordered" evidence="7">
    <location>
        <begin position="340"/>
        <end position="367"/>
    </location>
</feature>
<reference evidence="8" key="2">
    <citation type="submission" date="2025-08" db="UniProtKB">
        <authorList>
            <consortium name="Ensembl"/>
        </authorList>
    </citation>
    <scope>IDENTIFICATION</scope>
</reference>
<dbReference type="PANTHER" id="PTHR47968">
    <property type="entry name" value="CENTROMERE PROTEIN E"/>
    <property type="match status" value="1"/>
</dbReference>
<reference evidence="9" key="1">
    <citation type="submission" date="2019-10" db="EMBL/GenBank/DDBJ databases">
        <title>Corvus moneduloides (New Caledonian crow) genome, bCorMon1, primary haplotype.</title>
        <authorList>
            <person name="Rutz C."/>
            <person name="Fungtammasan C."/>
            <person name="Mountcastle J."/>
            <person name="Formenti G."/>
            <person name="Chow W."/>
            <person name="Howe K."/>
            <person name="Steele M.P."/>
            <person name="Fernandes J."/>
            <person name="Gilbert M.T.P."/>
            <person name="Fedrigo O."/>
            <person name="Jarvis E.D."/>
            <person name="Gemmell N."/>
        </authorList>
    </citation>
    <scope>NUCLEOTIDE SEQUENCE [LARGE SCALE GENOMIC DNA]</scope>
</reference>
<dbReference type="GO" id="GO:0003777">
    <property type="term" value="F:microtubule motor activity"/>
    <property type="evidence" value="ECO:0007669"/>
    <property type="project" value="InterPro"/>
</dbReference>
<dbReference type="SMART" id="SM00129">
    <property type="entry name" value="KISc"/>
    <property type="match status" value="1"/>
</dbReference>
<dbReference type="AlphaFoldDB" id="A0A8C3DG22"/>
<gene>
    <name evidence="8" type="primary">KIF18B</name>
</gene>
<evidence type="ECO:0000256" key="6">
    <source>
        <dbReference type="RuleBase" id="RU000394"/>
    </source>
</evidence>
<keyword evidence="5 6" id="KW-0505">Motor protein</keyword>
<dbReference type="Ensembl" id="ENSCMUT00000005333.2">
    <property type="protein sequence ID" value="ENSCMUP00000004939.2"/>
    <property type="gene ID" value="ENSCMUG00000003322.2"/>
</dbReference>
<dbReference type="Proteomes" id="UP000694553">
    <property type="component" value="Unassembled WGS sequence"/>
</dbReference>
<comment type="similarity">
    <text evidence="5 6">Belongs to the TRAFAC class myosin-kinesin ATPase superfamily. Kinesin family.</text>
</comment>
<evidence type="ECO:0000256" key="4">
    <source>
        <dbReference type="ARBA" id="ARBA00023212"/>
    </source>
</evidence>
<dbReference type="Pfam" id="PF00225">
    <property type="entry name" value="Kinesin"/>
    <property type="match status" value="1"/>
</dbReference>
<evidence type="ECO:0000256" key="1">
    <source>
        <dbReference type="ARBA" id="ARBA00004245"/>
    </source>
</evidence>
<dbReference type="PANTHER" id="PTHR47968:SF71">
    <property type="entry name" value="KINESIN-LIKE PROTEIN"/>
    <property type="match status" value="1"/>
</dbReference>
<dbReference type="InterPro" id="IPR036961">
    <property type="entry name" value="Kinesin_motor_dom_sf"/>
</dbReference>
<keyword evidence="9" id="KW-1185">Reference proteome</keyword>
<evidence type="ECO:0000313" key="9">
    <source>
        <dbReference type="Proteomes" id="UP000694553"/>
    </source>
</evidence>
<dbReference type="PRINTS" id="PR00380">
    <property type="entry name" value="KINESINHEAVY"/>
</dbReference>
<reference evidence="8" key="3">
    <citation type="submission" date="2025-09" db="UniProtKB">
        <authorList>
            <consortium name="Ensembl"/>
        </authorList>
    </citation>
    <scope>IDENTIFICATION</scope>
</reference>
<evidence type="ECO:0000256" key="3">
    <source>
        <dbReference type="ARBA" id="ARBA00022840"/>
    </source>
</evidence>
<dbReference type="InterPro" id="IPR027417">
    <property type="entry name" value="P-loop_NTPase"/>
</dbReference>
<keyword evidence="2 5" id="KW-0547">Nucleotide-binding</keyword>
<dbReference type="SUPFAM" id="SSF52540">
    <property type="entry name" value="P-loop containing nucleoside triphosphate hydrolases"/>
    <property type="match status" value="1"/>
</dbReference>
<protein>
    <recommendedName>
        <fullName evidence="6">Kinesin-like protein</fullName>
    </recommendedName>
</protein>
<evidence type="ECO:0000256" key="2">
    <source>
        <dbReference type="ARBA" id="ARBA00022741"/>
    </source>
</evidence>
<feature type="region of interest" description="Disordered" evidence="7">
    <location>
        <begin position="480"/>
        <end position="508"/>
    </location>
</feature>
<dbReference type="GO" id="GO:0008017">
    <property type="term" value="F:microtubule binding"/>
    <property type="evidence" value="ECO:0007669"/>
    <property type="project" value="InterPro"/>
</dbReference>
<feature type="binding site" evidence="5">
    <location>
        <begin position="141"/>
        <end position="148"/>
    </location>
    <ligand>
        <name>ATP</name>
        <dbReference type="ChEBI" id="CHEBI:30616"/>
    </ligand>
</feature>
<evidence type="ECO:0000313" key="8">
    <source>
        <dbReference type="Ensembl" id="ENSCMUP00000004939.2"/>
    </source>
</evidence>
<name>A0A8C3DG22_CORMO</name>
<keyword evidence="6" id="KW-0493">Microtubule</keyword>
<keyword evidence="4" id="KW-0206">Cytoskeleton</keyword>
<dbReference type="GO" id="GO:0005524">
    <property type="term" value="F:ATP binding"/>
    <property type="evidence" value="ECO:0007669"/>
    <property type="project" value="UniProtKB-UniRule"/>
</dbReference>
<dbReference type="PROSITE" id="PS50067">
    <property type="entry name" value="KINESIN_MOTOR_2"/>
    <property type="match status" value="1"/>
</dbReference>
<dbReference type="InterPro" id="IPR027640">
    <property type="entry name" value="Kinesin-like_fam"/>
</dbReference>
<feature type="compositionally biased region" description="Low complexity" evidence="7">
    <location>
        <begin position="497"/>
        <end position="508"/>
    </location>
</feature>
<evidence type="ECO:0000256" key="5">
    <source>
        <dbReference type="PROSITE-ProRule" id="PRU00283"/>
    </source>
</evidence>
<dbReference type="GO" id="GO:0007018">
    <property type="term" value="P:microtubule-based movement"/>
    <property type="evidence" value="ECO:0007669"/>
    <property type="project" value="InterPro"/>
</dbReference>
<keyword evidence="4" id="KW-0963">Cytoplasm</keyword>
<dbReference type="GO" id="GO:0005874">
    <property type="term" value="C:microtubule"/>
    <property type="evidence" value="ECO:0007669"/>
    <property type="project" value="UniProtKB-KW"/>
</dbReference>
<dbReference type="InterPro" id="IPR019821">
    <property type="entry name" value="Kinesin_motor_CS"/>
</dbReference>
<keyword evidence="3 5" id="KW-0067">ATP-binding</keyword>
<dbReference type="OMA" id="YQHTTKF"/>
<dbReference type="Gene3D" id="3.40.850.10">
    <property type="entry name" value="Kinesin motor domain"/>
    <property type="match status" value="1"/>
</dbReference>
<proteinExistence type="inferred from homology"/>
<sequence>MPSPLGTRSLDRMRTQILGSGAVTPSSPMLQPQVPVGAQTPLPQEGSVAVVLRVRPPSPRERAAPPVLHVLNQNVVLLSPEEPGSAGGTARSPGRRRRNLQFVFDHVFDEGATQEEVFQHTTLPLLDTLLAGYNCSVFAYGASGVGKTYTMVGSKTSPGIVHLATVELYKRLEAMKDKSWEVLVSYQQVYKERVYDLLEPRGPLNVWEQPGKGAVTQGLSFHQPTSPEQLLDMLAKGNKNRAQRHTKADATSSRSHAIFQIQVKQWDPAGGPAGDLRLAKLSFIDLAGSERVWDPAGRGEGLWEGTSINRSLLTLKTVIRALAGAKVRLLPAGPRRALALRDGSGRVSPGPGAERSLGVPAQGGQSHVPFRDSKLTRLLKDSLGGSCRSTVIAAVSPAAPAGPDTCSTLRFASQARHILLPVSTGRGSGAAGWEAGGCVVGASRILRESPSPGQEQPMELQQRVPTLLLKLLSPGARGALAHGTRSLSTGPVPCSHPGLPGALEPGEG</sequence>